<name>A0A8F9TR95_9BACT</name>
<dbReference type="InterPro" id="IPR014729">
    <property type="entry name" value="Rossmann-like_a/b/a_fold"/>
</dbReference>
<proteinExistence type="predicted"/>
<dbReference type="KEGG" id="ole:K0B96_09275"/>
<accession>A0A8F9TR95</accession>
<keyword evidence="2" id="KW-1185">Reference proteome</keyword>
<protein>
    <submittedName>
        <fullName evidence="1">N-acetyl sugar amidotransferase</fullName>
    </submittedName>
</protein>
<reference evidence="1" key="1">
    <citation type="submission" date="2021-08" db="EMBL/GenBank/DDBJ databases">
        <title>Genome of a novel bacterium of the phylum Verrucomicrobia, Oleiharenicola sp. KSB-15.</title>
        <authorList>
            <person name="Chung J.-H."/>
            <person name="Ahn J.-H."/>
            <person name="Yoon Y."/>
            <person name="Kim D.-Y."/>
            <person name="An S.-H."/>
            <person name="Park I."/>
            <person name="Yeon J."/>
        </authorList>
    </citation>
    <scope>NUCLEOTIDE SEQUENCE</scope>
    <source>
        <strain evidence="1">KSB-15</strain>
    </source>
</reference>
<dbReference type="Proteomes" id="UP000825051">
    <property type="component" value="Chromosome"/>
</dbReference>
<dbReference type="InterPro" id="IPR020022">
    <property type="entry name" value="N-acetyl_sugar_amidoTrfase"/>
</dbReference>
<sequence>MADWIRTTPALEGQIMPGKRGYRVCTRCVMDTTMVEIDFDHDGVCNFCRGFDLNVTARQQTPEVCAHKLEAMIAQMKADGRGRDYDCVLGLSGGVDSSYLALKCKDWGVRPLVVQFDNGWNTELANHNIQSICEKLGFDLFTYVVDWPEFRDLQLSFLKAGVANVEAPSDHGIFACIYRTARQHRIGWLLSGVNNATEACCPVGPKTKEHFSYGYRYADLHHLRALHRRFGTVPLKTFPAMGLFERIWMERKHLKRCDPLNLMPYDKKAAIVELEQRIGWRRYGGKHFESVITRFHQSCILPRKFGLDKRRLHLSGLIWSGQLDRASAMRELEQPPCPAELVEQDRQFFMKKLGLGQAEYNAIMQAPAKTYGDYPNQNWLFNNLPRFTAAIRKILTPFRTGPAANPAKAKP</sequence>
<organism evidence="1 2">
    <name type="scientific">Horticoccus luteus</name>
    <dbReference type="NCBI Taxonomy" id="2862869"/>
    <lineage>
        <taxon>Bacteria</taxon>
        <taxon>Pseudomonadati</taxon>
        <taxon>Verrucomicrobiota</taxon>
        <taxon>Opitutia</taxon>
        <taxon>Opitutales</taxon>
        <taxon>Opitutaceae</taxon>
        <taxon>Horticoccus</taxon>
    </lineage>
</organism>
<dbReference type="AlphaFoldDB" id="A0A8F9TR95"/>
<evidence type="ECO:0000313" key="1">
    <source>
        <dbReference type="EMBL" id="QYM77521.1"/>
    </source>
</evidence>
<dbReference type="NCBIfam" id="TIGR03573">
    <property type="entry name" value="WbuX"/>
    <property type="match status" value="1"/>
</dbReference>
<dbReference type="RefSeq" id="WP_220160626.1">
    <property type="nucleotide sequence ID" value="NZ_CP080507.1"/>
</dbReference>
<gene>
    <name evidence="1" type="ORF">K0B96_09275</name>
</gene>
<dbReference type="Gene3D" id="3.40.50.620">
    <property type="entry name" value="HUPs"/>
    <property type="match status" value="1"/>
</dbReference>
<evidence type="ECO:0000313" key="2">
    <source>
        <dbReference type="Proteomes" id="UP000825051"/>
    </source>
</evidence>
<dbReference type="EMBL" id="CP080507">
    <property type="protein sequence ID" value="QYM77521.1"/>
    <property type="molecule type" value="Genomic_DNA"/>
</dbReference>
<dbReference type="SUPFAM" id="SSF52402">
    <property type="entry name" value="Adenine nucleotide alpha hydrolases-like"/>
    <property type="match status" value="1"/>
</dbReference>